<evidence type="ECO:0000313" key="1">
    <source>
        <dbReference type="EMBL" id="KAH7909660.1"/>
    </source>
</evidence>
<evidence type="ECO:0000313" key="2">
    <source>
        <dbReference type="Proteomes" id="UP000790377"/>
    </source>
</evidence>
<keyword evidence="2" id="KW-1185">Reference proteome</keyword>
<dbReference type="Proteomes" id="UP000790377">
    <property type="component" value="Unassembled WGS sequence"/>
</dbReference>
<gene>
    <name evidence="1" type="ORF">BJ138DRAFT_1114788</name>
</gene>
<name>A0ACB8A8D9_9AGAM</name>
<comment type="caution">
    <text evidence="1">The sequence shown here is derived from an EMBL/GenBank/DDBJ whole genome shotgun (WGS) entry which is preliminary data.</text>
</comment>
<organism evidence="1 2">
    <name type="scientific">Hygrophoropsis aurantiaca</name>
    <dbReference type="NCBI Taxonomy" id="72124"/>
    <lineage>
        <taxon>Eukaryota</taxon>
        <taxon>Fungi</taxon>
        <taxon>Dikarya</taxon>
        <taxon>Basidiomycota</taxon>
        <taxon>Agaricomycotina</taxon>
        <taxon>Agaricomycetes</taxon>
        <taxon>Agaricomycetidae</taxon>
        <taxon>Boletales</taxon>
        <taxon>Coniophorineae</taxon>
        <taxon>Hygrophoropsidaceae</taxon>
        <taxon>Hygrophoropsis</taxon>
    </lineage>
</organism>
<sequence length="221" mass="24366">MSSSALYYTVQPCALHGGHSSSTVNPRDLMVSHNSSATLPPDCKCRRYCESYDYLFPGNASPQDILAASQTRSVTPQRIWIDEQDLIDAHRNTPDGKLHVYKCMWGAPDAPGCGMWVEGARIKMSRHLQNYHGIGSCDKTSKSCCWNGCKESIKGESMARHILTNTHLGVKICCSACKTPVARDDAFYRHVDNMRCQNAKQIPLPGPGSHTVNSHTIFGPP</sequence>
<proteinExistence type="predicted"/>
<reference evidence="1" key="1">
    <citation type="journal article" date="2021" name="New Phytol.">
        <title>Evolutionary innovations through gain and loss of genes in the ectomycorrhizal Boletales.</title>
        <authorList>
            <person name="Wu G."/>
            <person name="Miyauchi S."/>
            <person name="Morin E."/>
            <person name="Kuo A."/>
            <person name="Drula E."/>
            <person name="Varga T."/>
            <person name="Kohler A."/>
            <person name="Feng B."/>
            <person name="Cao Y."/>
            <person name="Lipzen A."/>
            <person name="Daum C."/>
            <person name="Hundley H."/>
            <person name="Pangilinan J."/>
            <person name="Johnson J."/>
            <person name="Barry K."/>
            <person name="LaButti K."/>
            <person name="Ng V."/>
            <person name="Ahrendt S."/>
            <person name="Min B."/>
            <person name="Choi I.G."/>
            <person name="Park H."/>
            <person name="Plett J.M."/>
            <person name="Magnuson J."/>
            <person name="Spatafora J.W."/>
            <person name="Nagy L.G."/>
            <person name="Henrissat B."/>
            <person name="Grigoriev I.V."/>
            <person name="Yang Z.L."/>
            <person name="Xu J."/>
            <person name="Martin F.M."/>
        </authorList>
    </citation>
    <scope>NUCLEOTIDE SEQUENCE</scope>
    <source>
        <strain evidence="1">ATCC 28755</strain>
    </source>
</reference>
<dbReference type="EMBL" id="MU267748">
    <property type="protein sequence ID" value="KAH7909660.1"/>
    <property type="molecule type" value="Genomic_DNA"/>
</dbReference>
<accession>A0ACB8A8D9</accession>
<protein>
    <submittedName>
        <fullName evidence="1">Uncharacterized protein</fullName>
    </submittedName>
</protein>